<evidence type="ECO:0000313" key="4">
    <source>
        <dbReference type="Proteomes" id="UP001085076"/>
    </source>
</evidence>
<dbReference type="OrthoDB" id="1095087at2759"/>
<comment type="caution">
    <text evidence="3">The sequence shown here is derived from an EMBL/GenBank/DDBJ whole genome shotgun (WGS) entry which is preliminary data.</text>
</comment>
<dbReference type="PANTHER" id="PTHR33640:SF8">
    <property type="entry name" value="TRANSMEMBRANE PROTEIN"/>
    <property type="match status" value="1"/>
</dbReference>
<evidence type="ECO:0000256" key="2">
    <source>
        <dbReference type="SAM" id="Phobius"/>
    </source>
</evidence>
<reference evidence="3" key="1">
    <citation type="submission" date="2021-03" db="EMBL/GenBank/DDBJ databases">
        <authorList>
            <person name="Li Z."/>
            <person name="Yang C."/>
        </authorList>
    </citation>
    <scope>NUCLEOTIDE SEQUENCE</scope>
    <source>
        <strain evidence="3">Dzin_1.0</strain>
        <tissue evidence="3">Leaf</tissue>
    </source>
</reference>
<keyword evidence="2" id="KW-0812">Transmembrane</keyword>
<keyword evidence="2" id="KW-1133">Transmembrane helix</keyword>
<name>A0A9D5CEX2_9LILI</name>
<organism evidence="3 4">
    <name type="scientific">Dioscorea zingiberensis</name>
    <dbReference type="NCBI Taxonomy" id="325984"/>
    <lineage>
        <taxon>Eukaryota</taxon>
        <taxon>Viridiplantae</taxon>
        <taxon>Streptophyta</taxon>
        <taxon>Embryophyta</taxon>
        <taxon>Tracheophyta</taxon>
        <taxon>Spermatophyta</taxon>
        <taxon>Magnoliopsida</taxon>
        <taxon>Liliopsida</taxon>
        <taxon>Dioscoreales</taxon>
        <taxon>Dioscoreaceae</taxon>
        <taxon>Dioscorea</taxon>
    </lineage>
</organism>
<gene>
    <name evidence="3" type="ORF">J5N97_019608</name>
</gene>
<protein>
    <recommendedName>
        <fullName evidence="5">DUF4408 domain-containing protein</fullName>
    </recommendedName>
</protein>
<keyword evidence="4" id="KW-1185">Reference proteome</keyword>
<feature type="transmembrane region" description="Helical" evidence="2">
    <location>
        <begin position="21"/>
        <end position="41"/>
    </location>
</feature>
<keyword evidence="2" id="KW-0472">Membrane</keyword>
<evidence type="ECO:0000313" key="3">
    <source>
        <dbReference type="EMBL" id="KAJ0971649.1"/>
    </source>
</evidence>
<feature type="region of interest" description="Disordered" evidence="1">
    <location>
        <begin position="134"/>
        <end position="168"/>
    </location>
</feature>
<evidence type="ECO:0000256" key="1">
    <source>
        <dbReference type="SAM" id="MobiDB-lite"/>
    </source>
</evidence>
<dbReference type="AlphaFoldDB" id="A0A9D5CEX2"/>
<sequence length="201" mass="23058">MDPIKAEKQSAMRRYHRMRKIGRTIRSLEVCAAMMIILWTSPRLPAAARVSGDVLRAAASAILSPRFVFLIGNAIVLVLFVKSGNVGGSPPAGSDLRDEYLETRGSRIFYAPPAAVEDVVYEEKKVCVETKRKEIQRTTSEKMERKREEPELRRSETDVGRKADKEEDADEFRRMIEDYIAKQWRFHREESMALVSTIEHE</sequence>
<evidence type="ECO:0008006" key="5">
    <source>
        <dbReference type="Google" id="ProtNLM"/>
    </source>
</evidence>
<accession>A0A9D5CEX2</accession>
<dbReference type="PANTHER" id="PTHR33640">
    <property type="entry name" value="TRANSMEMBRANE PROTEIN"/>
    <property type="match status" value="1"/>
</dbReference>
<proteinExistence type="predicted"/>
<feature type="transmembrane region" description="Helical" evidence="2">
    <location>
        <begin position="61"/>
        <end position="81"/>
    </location>
</feature>
<reference evidence="3" key="2">
    <citation type="journal article" date="2022" name="Hortic Res">
        <title>The genome of Dioscorea zingiberensis sheds light on the biosynthesis, origin and evolution of the medicinally important diosgenin saponins.</title>
        <authorList>
            <person name="Li Y."/>
            <person name="Tan C."/>
            <person name="Li Z."/>
            <person name="Guo J."/>
            <person name="Li S."/>
            <person name="Chen X."/>
            <person name="Wang C."/>
            <person name="Dai X."/>
            <person name="Yang H."/>
            <person name="Song W."/>
            <person name="Hou L."/>
            <person name="Xu J."/>
            <person name="Tong Z."/>
            <person name="Xu A."/>
            <person name="Yuan X."/>
            <person name="Wang W."/>
            <person name="Yang Q."/>
            <person name="Chen L."/>
            <person name="Sun Z."/>
            <person name="Wang K."/>
            <person name="Pan B."/>
            <person name="Chen J."/>
            <person name="Bao Y."/>
            <person name="Liu F."/>
            <person name="Qi X."/>
            <person name="Gang D.R."/>
            <person name="Wen J."/>
            <person name="Li J."/>
        </authorList>
    </citation>
    <scope>NUCLEOTIDE SEQUENCE</scope>
    <source>
        <strain evidence="3">Dzin_1.0</strain>
    </source>
</reference>
<dbReference type="Proteomes" id="UP001085076">
    <property type="component" value="Miscellaneous, Linkage group lg05"/>
</dbReference>
<dbReference type="EMBL" id="JAGGNH010000005">
    <property type="protein sequence ID" value="KAJ0971649.1"/>
    <property type="molecule type" value="Genomic_DNA"/>
</dbReference>